<feature type="transmembrane region" description="Helical" evidence="9">
    <location>
        <begin position="21"/>
        <end position="37"/>
    </location>
</feature>
<evidence type="ECO:0000313" key="11">
    <source>
        <dbReference type="Proteomes" id="UP000199062"/>
    </source>
</evidence>
<feature type="transmembrane region" description="Helical" evidence="9">
    <location>
        <begin position="306"/>
        <end position="329"/>
    </location>
</feature>
<dbReference type="STRING" id="767519.SAMN05216559_4083"/>
<accession>A0A1I6MA43</accession>
<evidence type="ECO:0000313" key="10">
    <source>
        <dbReference type="EMBL" id="SFS12590.1"/>
    </source>
</evidence>
<dbReference type="GO" id="GO:0006865">
    <property type="term" value="P:amino acid transport"/>
    <property type="evidence" value="ECO:0007669"/>
    <property type="project" value="UniProtKB-KW"/>
</dbReference>
<dbReference type="PANTHER" id="PTHR11795:SF442">
    <property type="entry name" value="ABC TRANSPORTER ATP-BINDING PROTEIN"/>
    <property type="match status" value="1"/>
</dbReference>
<dbReference type="CDD" id="cd06582">
    <property type="entry name" value="TM_PBP1_LivH_like"/>
    <property type="match status" value="1"/>
</dbReference>
<dbReference type="Proteomes" id="UP000199062">
    <property type="component" value="Unassembled WGS sequence"/>
</dbReference>
<feature type="transmembrane region" description="Helical" evidence="9">
    <location>
        <begin position="181"/>
        <end position="198"/>
    </location>
</feature>
<comment type="similarity">
    <text evidence="8">Belongs to the binding-protein-dependent transport system permease family. LivHM subfamily.</text>
</comment>
<sequence>MDGIGIQTVDRDALPISPGELVTSLVLFVLLAHAFAVRPGLFVDQLVGGLVYGLILVLVALGLSIILGLLGVVNFAHGAFFMMGAYLTFQVLNVWGLPFWATLFVVPVVVGLVGIVIERGVLQFVYDEDPLIGLLATFGIALMIDEATRAIWGGSPLSVTTPQILDSSIGIGVTTIARMRLFSVLVSVVVIVAVYLLIERTDFGLSVRAGVLDREMAEFVGVNIPLRFVVMFFIGAAIAGLGGVLRGAELGMDLGMGNQFIILAFVVVVVGGVGSLFGSVVSGILIGEATFLTPLVLRTLSETTNVEALNVSGIGGLMPFLVMIVVLLVRPRGLFGQEGFME</sequence>
<keyword evidence="11" id="KW-1185">Reference proteome</keyword>
<organism evidence="10 11">
    <name type="scientific">Halomicrobium zhouii</name>
    <dbReference type="NCBI Taxonomy" id="767519"/>
    <lineage>
        <taxon>Archaea</taxon>
        <taxon>Methanobacteriati</taxon>
        <taxon>Methanobacteriota</taxon>
        <taxon>Stenosarchaea group</taxon>
        <taxon>Halobacteria</taxon>
        <taxon>Halobacteriales</taxon>
        <taxon>Haloarculaceae</taxon>
        <taxon>Halomicrobium</taxon>
    </lineage>
</organism>
<dbReference type="Pfam" id="PF02653">
    <property type="entry name" value="BPD_transp_2"/>
    <property type="match status" value="1"/>
</dbReference>
<evidence type="ECO:0000256" key="2">
    <source>
        <dbReference type="ARBA" id="ARBA00022448"/>
    </source>
</evidence>
<gene>
    <name evidence="10" type="ORF">SAMN05216559_4083</name>
</gene>
<keyword evidence="4 9" id="KW-0812">Transmembrane</keyword>
<dbReference type="GO" id="GO:0005886">
    <property type="term" value="C:plasma membrane"/>
    <property type="evidence" value="ECO:0007669"/>
    <property type="project" value="UniProtKB-SubCell"/>
</dbReference>
<protein>
    <submittedName>
        <fullName evidence="10">Amino acid/amide ABC transporter membrane protein 1, HAAT family</fullName>
    </submittedName>
</protein>
<dbReference type="PANTHER" id="PTHR11795">
    <property type="entry name" value="BRANCHED-CHAIN AMINO ACID TRANSPORT SYSTEM PERMEASE PROTEIN LIVH"/>
    <property type="match status" value="1"/>
</dbReference>
<comment type="subcellular location">
    <subcellularLocation>
        <location evidence="1">Cell membrane</location>
        <topology evidence="1">Multi-pass membrane protein</topology>
    </subcellularLocation>
</comment>
<evidence type="ECO:0000256" key="1">
    <source>
        <dbReference type="ARBA" id="ARBA00004651"/>
    </source>
</evidence>
<dbReference type="AlphaFoldDB" id="A0A1I6MA43"/>
<feature type="transmembrane region" description="Helical" evidence="9">
    <location>
        <begin position="49"/>
        <end position="77"/>
    </location>
</feature>
<evidence type="ECO:0000256" key="5">
    <source>
        <dbReference type="ARBA" id="ARBA00022970"/>
    </source>
</evidence>
<proteinExistence type="inferred from homology"/>
<keyword evidence="6 9" id="KW-1133">Transmembrane helix</keyword>
<evidence type="ECO:0000256" key="3">
    <source>
        <dbReference type="ARBA" id="ARBA00022475"/>
    </source>
</evidence>
<evidence type="ECO:0000256" key="6">
    <source>
        <dbReference type="ARBA" id="ARBA00022989"/>
    </source>
</evidence>
<evidence type="ECO:0000256" key="7">
    <source>
        <dbReference type="ARBA" id="ARBA00023136"/>
    </source>
</evidence>
<reference evidence="10 11" key="1">
    <citation type="submission" date="2016-10" db="EMBL/GenBank/DDBJ databases">
        <authorList>
            <person name="de Groot N.N."/>
        </authorList>
    </citation>
    <scope>NUCLEOTIDE SEQUENCE [LARGE SCALE GENOMIC DNA]</scope>
    <source>
        <strain evidence="10 11">CGMCC 1.10457</strain>
    </source>
</reference>
<keyword evidence="3" id="KW-1003">Cell membrane</keyword>
<keyword evidence="2" id="KW-0813">Transport</keyword>
<name>A0A1I6MA43_9EURY</name>
<evidence type="ECO:0000256" key="9">
    <source>
        <dbReference type="SAM" id="Phobius"/>
    </source>
</evidence>
<keyword evidence="5" id="KW-0029">Amino-acid transport</keyword>
<keyword evidence="7 9" id="KW-0472">Membrane</keyword>
<dbReference type="InterPro" id="IPR052157">
    <property type="entry name" value="BCAA_transport_permease"/>
</dbReference>
<feature type="transmembrane region" description="Helical" evidence="9">
    <location>
        <begin position="97"/>
        <end position="117"/>
    </location>
</feature>
<feature type="transmembrane region" description="Helical" evidence="9">
    <location>
        <begin position="260"/>
        <end position="286"/>
    </location>
</feature>
<dbReference type="EMBL" id="FOZK01000006">
    <property type="protein sequence ID" value="SFS12590.1"/>
    <property type="molecule type" value="Genomic_DNA"/>
</dbReference>
<feature type="transmembrane region" description="Helical" evidence="9">
    <location>
        <begin position="224"/>
        <end position="248"/>
    </location>
</feature>
<evidence type="ECO:0000256" key="4">
    <source>
        <dbReference type="ARBA" id="ARBA00022692"/>
    </source>
</evidence>
<dbReference type="GO" id="GO:0022857">
    <property type="term" value="F:transmembrane transporter activity"/>
    <property type="evidence" value="ECO:0007669"/>
    <property type="project" value="InterPro"/>
</dbReference>
<dbReference type="InterPro" id="IPR001851">
    <property type="entry name" value="ABC_transp_permease"/>
</dbReference>
<evidence type="ECO:0000256" key="8">
    <source>
        <dbReference type="ARBA" id="ARBA00037998"/>
    </source>
</evidence>